<evidence type="ECO:0000256" key="1">
    <source>
        <dbReference type="SAM" id="SignalP"/>
    </source>
</evidence>
<dbReference type="EMBL" id="BORQ01000003">
    <property type="protein sequence ID" value="GIO31678.1"/>
    <property type="molecule type" value="Genomic_DNA"/>
</dbReference>
<keyword evidence="1" id="KW-0732">Signal</keyword>
<comment type="caution">
    <text evidence="2">The sequence shown here is derived from an EMBL/GenBank/DDBJ whole genome shotgun (WGS) entry which is preliminary data.</text>
</comment>
<name>A0A920CB91_9BACL</name>
<feature type="chain" id="PRO_5038138321" evidence="1">
    <location>
        <begin position="30"/>
        <end position="164"/>
    </location>
</feature>
<accession>A0A920CB91</accession>
<evidence type="ECO:0000313" key="3">
    <source>
        <dbReference type="Proteomes" id="UP000679779"/>
    </source>
</evidence>
<proteinExistence type="predicted"/>
<feature type="signal peptide" evidence="1">
    <location>
        <begin position="1"/>
        <end position="29"/>
    </location>
</feature>
<organism evidence="2 3">
    <name type="scientific">Paenibacillus albilobatus</name>
    <dbReference type="NCBI Taxonomy" id="2716884"/>
    <lineage>
        <taxon>Bacteria</taxon>
        <taxon>Bacillati</taxon>
        <taxon>Bacillota</taxon>
        <taxon>Bacilli</taxon>
        <taxon>Bacillales</taxon>
        <taxon>Paenibacillaceae</taxon>
        <taxon>Paenibacillus</taxon>
    </lineage>
</organism>
<gene>
    <name evidence="2" type="ORF">J2TS6_28190</name>
</gene>
<sequence>MIVEKNLIRRITVLLGLAVMLLLPVQAFAQDTGAAAHAKTPPPPSFVSPFTVFDPNFDYLEKGQGYLTDQGKQKVNIWGESYGTVRVDKIGVQLTLQRWTGSEWIDVYFGASVEDSNTAYAYSSIRDISVLSGYYYRTKSYHWAKKGTTVESGYRYSSSYLIPE</sequence>
<protein>
    <submittedName>
        <fullName evidence="2">Uncharacterized protein</fullName>
    </submittedName>
</protein>
<evidence type="ECO:0000313" key="2">
    <source>
        <dbReference type="EMBL" id="GIO31678.1"/>
    </source>
</evidence>
<dbReference type="RefSeq" id="WP_160042577.1">
    <property type="nucleotide sequence ID" value="NZ_BORQ01000003.1"/>
</dbReference>
<reference evidence="2" key="1">
    <citation type="submission" date="2021-03" db="EMBL/GenBank/DDBJ databases">
        <title>Antimicrobial resistance genes in bacteria isolated from Japanese honey, and their potential for conferring macrolide and lincosamide resistance in the American foulbrood pathogen Paenibacillus larvae.</title>
        <authorList>
            <person name="Okamoto M."/>
            <person name="Kumagai M."/>
            <person name="Kanamori H."/>
            <person name="Takamatsu D."/>
        </authorList>
    </citation>
    <scope>NUCLEOTIDE SEQUENCE</scope>
    <source>
        <strain evidence="2">J2TS6</strain>
    </source>
</reference>
<dbReference type="Proteomes" id="UP000679779">
    <property type="component" value="Unassembled WGS sequence"/>
</dbReference>
<dbReference type="AlphaFoldDB" id="A0A920CB91"/>
<keyword evidence="3" id="KW-1185">Reference proteome</keyword>